<sequence>LRGITKQEHESQEKLADNATAKNTDEGEDHLSISEGLGDSGRIEKPTEEVANKLMTFSGRAVTCQGRSVRINIPVTTPSRTVFAIRELLFDDMLSQSRKTGGNGGDGGEKLSINKKKVHQAEKMIRGALVELYKGLGYLKTYRSLNMLAFVKILKKFDKVTAKEVQTIYLKVVESSYFNSSDKVFSNHTAHLRRSEAFHSTKTPKVPSSD</sequence>
<dbReference type="AlphaFoldDB" id="A0A453RFN1"/>
<evidence type="ECO:0000259" key="2">
    <source>
        <dbReference type="PROSITE" id="PS51382"/>
    </source>
</evidence>
<organism evidence="3 4">
    <name type="scientific">Aegilops tauschii subsp. strangulata</name>
    <name type="common">Goatgrass</name>
    <dbReference type="NCBI Taxonomy" id="200361"/>
    <lineage>
        <taxon>Eukaryota</taxon>
        <taxon>Viridiplantae</taxon>
        <taxon>Streptophyta</taxon>
        <taxon>Embryophyta</taxon>
        <taxon>Tracheophyta</taxon>
        <taxon>Spermatophyta</taxon>
        <taxon>Magnoliopsida</taxon>
        <taxon>Liliopsida</taxon>
        <taxon>Poales</taxon>
        <taxon>Poaceae</taxon>
        <taxon>BOP clade</taxon>
        <taxon>Pooideae</taxon>
        <taxon>Triticodae</taxon>
        <taxon>Triticeae</taxon>
        <taxon>Triticinae</taxon>
        <taxon>Aegilops</taxon>
    </lineage>
</organism>
<evidence type="ECO:0000313" key="3">
    <source>
        <dbReference type="EnsemblPlants" id="AET7Gv20571800.8"/>
    </source>
</evidence>
<dbReference type="PANTHER" id="PTHR48477:SF1">
    <property type="entry name" value="PHOSPHATE TRANSPORTER PHO1"/>
    <property type="match status" value="1"/>
</dbReference>
<accession>A0A453RFN1</accession>
<dbReference type="Proteomes" id="UP000015105">
    <property type="component" value="Chromosome 7D"/>
</dbReference>
<dbReference type="EnsemblPlants" id="AET7Gv20571800.8">
    <property type="protein sequence ID" value="AET7Gv20571800.8"/>
    <property type="gene ID" value="AET7Gv20571800"/>
</dbReference>
<feature type="domain" description="SPX" evidence="2">
    <location>
        <begin position="1"/>
        <end position="171"/>
    </location>
</feature>
<dbReference type="PANTHER" id="PTHR48477">
    <property type="entry name" value="PHOSPHATE TRANSPORTER PHO1"/>
    <property type="match status" value="1"/>
</dbReference>
<reference evidence="4" key="2">
    <citation type="journal article" date="2017" name="Nat. Plants">
        <title>The Aegilops tauschii genome reveals multiple impacts of transposons.</title>
        <authorList>
            <person name="Zhao G."/>
            <person name="Zou C."/>
            <person name="Li K."/>
            <person name="Wang K."/>
            <person name="Li T."/>
            <person name="Gao L."/>
            <person name="Zhang X."/>
            <person name="Wang H."/>
            <person name="Yang Z."/>
            <person name="Liu X."/>
            <person name="Jiang W."/>
            <person name="Mao L."/>
            <person name="Kong X."/>
            <person name="Jiao Y."/>
            <person name="Jia J."/>
        </authorList>
    </citation>
    <scope>NUCLEOTIDE SEQUENCE [LARGE SCALE GENOMIC DNA]</scope>
    <source>
        <strain evidence="4">cv. AL8/78</strain>
    </source>
</reference>
<feature type="compositionally biased region" description="Basic and acidic residues" evidence="1">
    <location>
        <begin position="23"/>
        <end position="32"/>
    </location>
</feature>
<dbReference type="Gramene" id="AET7Gv20571800.8">
    <property type="protein sequence ID" value="AET7Gv20571800.8"/>
    <property type="gene ID" value="AET7Gv20571800"/>
</dbReference>
<evidence type="ECO:0000256" key="1">
    <source>
        <dbReference type="SAM" id="MobiDB-lite"/>
    </source>
</evidence>
<dbReference type="PROSITE" id="PS51382">
    <property type="entry name" value="SPX"/>
    <property type="match status" value="1"/>
</dbReference>
<dbReference type="InterPro" id="IPR052486">
    <property type="entry name" value="PHO1"/>
</dbReference>
<reference evidence="3" key="3">
    <citation type="journal article" date="2017" name="Nature">
        <title>Genome sequence of the progenitor of the wheat D genome Aegilops tauschii.</title>
        <authorList>
            <person name="Luo M.C."/>
            <person name="Gu Y.Q."/>
            <person name="Puiu D."/>
            <person name="Wang H."/>
            <person name="Twardziok S.O."/>
            <person name="Deal K.R."/>
            <person name="Huo N."/>
            <person name="Zhu T."/>
            <person name="Wang L."/>
            <person name="Wang Y."/>
            <person name="McGuire P.E."/>
            <person name="Liu S."/>
            <person name="Long H."/>
            <person name="Ramasamy R.K."/>
            <person name="Rodriguez J.C."/>
            <person name="Van S.L."/>
            <person name="Yuan L."/>
            <person name="Wang Z."/>
            <person name="Xia Z."/>
            <person name="Xiao L."/>
            <person name="Anderson O.D."/>
            <person name="Ouyang S."/>
            <person name="Liang Y."/>
            <person name="Zimin A.V."/>
            <person name="Pertea G."/>
            <person name="Qi P."/>
            <person name="Bennetzen J.L."/>
            <person name="Dai X."/>
            <person name="Dawson M.W."/>
            <person name="Muller H.G."/>
            <person name="Kugler K."/>
            <person name="Rivarola-Duarte L."/>
            <person name="Spannagl M."/>
            <person name="Mayer K.F.X."/>
            <person name="Lu F.H."/>
            <person name="Bevan M.W."/>
            <person name="Leroy P."/>
            <person name="Li P."/>
            <person name="You F.M."/>
            <person name="Sun Q."/>
            <person name="Liu Z."/>
            <person name="Lyons E."/>
            <person name="Wicker T."/>
            <person name="Salzberg S.L."/>
            <person name="Devos K.M."/>
            <person name="Dvorak J."/>
        </authorList>
    </citation>
    <scope>NUCLEOTIDE SEQUENCE [LARGE SCALE GENOMIC DNA]</scope>
    <source>
        <strain evidence="3">cv. AL8/78</strain>
    </source>
</reference>
<reference evidence="3" key="4">
    <citation type="submission" date="2019-03" db="UniProtKB">
        <authorList>
            <consortium name="EnsemblPlants"/>
        </authorList>
    </citation>
    <scope>IDENTIFICATION</scope>
</reference>
<keyword evidence="4" id="KW-1185">Reference proteome</keyword>
<name>A0A453RFN1_AEGTS</name>
<feature type="region of interest" description="Disordered" evidence="1">
    <location>
        <begin position="1"/>
        <end position="43"/>
    </location>
</feature>
<feature type="compositionally biased region" description="Basic and acidic residues" evidence="1">
    <location>
        <begin position="1"/>
        <end position="16"/>
    </location>
</feature>
<reference evidence="4" key="1">
    <citation type="journal article" date="2014" name="Science">
        <title>Ancient hybridizations among the ancestral genomes of bread wheat.</title>
        <authorList>
            <consortium name="International Wheat Genome Sequencing Consortium,"/>
            <person name="Marcussen T."/>
            <person name="Sandve S.R."/>
            <person name="Heier L."/>
            <person name="Spannagl M."/>
            <person name="Pfeifer M."/>
            <person name="Jakobsen K.S."/>
            <person name="Wulff B.B."/>
            <person name="Steuernagel B."/>
            <person name="Mayer K.F."/>
            <person name="Olsen O.A."/>
        </authorList>
    </citation>
    <scope>NUCLEOTIDE SEQUENCE [LARGE SCALE GENOMIC DNA]</scope>
    <source>
        <strain evidence="4">cv. AL8/78</strain>
    </source>
</reference>
<dbReference type="GO" id="GO:0016036">
    <property type="term" value="P:cellular response to phosphate starvation"/>
    <property type="evidence" value="ECO:0007669"/>
    <property type="project" value="InterPro"/>
</dbReference>
<dbReference type="Pfam" id="PF03105">
    <property type="entry name" value="SPX"/>
    <property type="match status" value="1"/>
</dbReference>
<evidence type="ECO:0000313" key="4">
    <source>
        <dbReference type="Proteomes" id="UP000015105"/>
    </source>
</evidence>
<protein>
    <recommendedName>
        <fullName evidence="2">SPX domain-containing protein</fullName>
    </recommendedName>
</protein>
<reference evidence="3" key="5">
    <citation type="journal article" date="2021" name="G3 (Bethesda)">
        <title>Aegilops tauschii genome assembly Aet v5.0 features greater sequence contiguity and improved annotation.</title>
        <authorList>
            <person name="Wang L."/>
            <person name="Zhu T."/>
            <person name="Rodriguez J.C."/>
            <person name="Deal K.R."/>
            <person name="Dubcovsky J."/>
            <person name="McGuire P.E."/>
            <person name="Lux T."/>
            <person name="Spannagl M."/>
            <person name="Mayer K.F.X."/>
            <person name="Baldrich P."/>
            <person name="Meyers B.C."/>
            <person name="Huo N."/>
            <person name="Gu Y.Q."/>
            <person name="Zhou H."/>
            <person name="Devos K.M."/>
            <person name="Bennetzen J.L."/>
            <person name="Unver T."/>
            <person name="Budak H."/>
            <person name="Gulick P.J."/>
            <person name="Galiba G."/>
            <person name="Kalapos B."/>
            <person name="Nelson D.R."/>
            <person name="Li P."/>
            <person name="You F.M."/>
            <person name="Luo M.C."/>
            <person name="Dvorak J."/>
        </authorList>
    </citation>
    <scope>NUCLEOTIDE SEQUENCE [LARGE SCALE GENOMIC DNA]</scope>
    <source>
        <strain evidence="3">cv. AL8/78</strain>
    </source>
</reference>
<proteinExistence type="predicted"/>
<dbReference type="InterPro" id="IPR004331">
    <property type="entry name" value="SPX_dom"/>
</dbReference>